<dbReference type="Pfam" id="PF13377">
    <property type="entry name" value="Peripla_BP_3"/>
    <property type="match status" value="1"/>
</dbReference>
<evidence type="ECO:0000313" key="6">
    <source>
        <dbReference type="Proteomes" id="UP001611580"/>
    </source>
</evidence>
<comment type="caution">
    <text evidence="5">The sequence shown here is derived from an EMBL/GenBank/DDBJ whole genome shotgun (WGS) entry which is preliminary data.</text>
</comment>
<protein>
    <submittedName>
        <fullName evidence="5">LacI family DNA-binding transcriptional regulator</fullName>
    </submittedName>
</protein>
<dbReference type="SUPFAM" id="SSF47413">
    <property type="entry name" value="lambda repressor-like DNA-binding domains"/>
    <property type="match status" value="1"/>
</dbReference>
<feature type="domain" description="HTH lacI-type" evidence="4">
    <location>
        <begin position="4"/>
        <end position="58"/>
    </location>
</feature>
<dbReference type="Gene3D" id="3.40.50.2300">
    <property type="match status" value="2"/>
</dbReference>
<dbReference type="Gene3D" id="1.10.260.40">
    <property type="entry name" value="lambda repressor-like DNA-binding domains"/>
    <property type="match status" value="1"/>
</dbReference>
<gene>
    <name evidence="5" type="ORF">ACH47X_08410</name>
</gene>
<dbReference type="GO" id="GO:0003677">
    <property type="term" value="F:DNA binding"/>
    <property type="evidence" value="ECO:0007669"/>
    <property type="project" value="UniProtKB-KW"/>
</dbReference>
<dbReference type="SUPFAM" id="SSF53822">
    <property type="entry name" value="Periplasmic binding protein-like I"/>
    <property type="match status" value="1"/>
</dbReference>
<keyword evidence="3" id="KW-0804">Transcription</keyword>
<organism evidence="5 6">
    <name type="scientific">Promicromonospora kroppenstedtii</name>
    <dbReference type="NCBI Taxonomy" id="440482"/>
    <lineage>
        <taxon>Bacteria</taxon>
        <taxon>Bacillati</taxon>
        <taxon>Actinomycetota</taxon>
        <taxon>Actinomycetes</taxon>
        <taxon>Micrococcales</taxon>
        <taxon>Promicromonosporaceae</taxon>
        <taxon>Promicromonospora</taxon>
    </lineage>
</organism>
<dbReference type="SMART" id="SM00354">
    <property type="entry name" value="HTH_LACI"/>
    <property type="match status" value="1"/>
</dbReference>
<dbReference type="InterPro" id="IPR000843">
    <property type="entry name" value="HTH_LacI"/>
</dbReference>
<dbReference type="RefSeq" id="WP_397403242.1">
    <property type="nucleotide sequence ID" value="NZ_JBIRYI010000004.1"/>
</dbReference>
<dbReference type="InterPro" id="IPR010982">
    <property type="entry name" value="Lambda_DNA-bd_dom_sf"/>
</dbReference>
<dbReference type="PROSITE" id="PS00356">
    <property type="entry name" value="HTH_LACI_1"/>
    <property type="match status" value="1"/>
</dbReference>
<dbReference type="InterPro" id="IPR046335">
    <property type="entry name" value="LacI/GalR-like_sensor"/>
</dbReference>
<keyword evidence="6" id="KW-1185">Reference proteome</keyword>
<name>A0ABW7XHU6_9MICO</name>
<dbReference type="Proteomes" id="UP001611580">
    <property type="component" value="Unassembled WGS sequence"/>
</dbReference>
<keyword evidence="1" id="KW-0805">Transcription regulation</keyword>
<sequence length="351" mass="37553">MSRVTLQDVAEHAGVSMKTVSNVVRGYQHVSPGMRERVQAAIDELGYRPNRTGRSLATGRSSMLGLAFPDLRRPYFAELAHVFARVAESRGYRLLLAETGATADGERSVLRDREAGIMDAMVMQPQVLPARELDGERHGMPIVFLGEDPQPEGADQVAIDNVAAARDAVGHLVRAGRRRIGFLGHETDRMSWTSRLRIEGYRRALADAGLPADPELLVMRRQDGDARDAEEALDAALTAGLQLDGLLCRDDLAAIGALRALRRHGLDVPGDVAVIGWDAIELGASTAPSLTSVAPDTRALAERALDLLLERLEGYAGPGRHVTVGHTIEFRESAPAVGVGAGDAVGGAASR</sequence>
<evidence type="ECO:0000256" key="3">
    <source>
        <dbReference type="ARBA" id="ARBA00023163"/>
    </source>
</evidence>
<evidence type="ECO:0000259" key="4">
    <source>
        <dbReference type="PROSITE" id="PS50932"/>
    </source>
</evidence>
<accession>A0ABW7XHU6</accession>
<keyword evidence="2 5" id="KW-0238">DNA-binding</keyword>
<dbReference type="CDD" id="cd01392">
    <property type="entry name" value="HTH_LacI"/>
    <property type="match status" value="1"/>
</dbReference>
<dbReference type="CDD" id="cd06267">
    <property type="entry name" value="PBP1_LacI_sugar_binding-like"/>
    <property type="match status" value="1"/>
</dbReference>
<dbReference type="PROSITE" id="PS50932">
    <property type="entry name" value="HTH_LACI_2"/>
    <property type="match status" value="1"/>
</dbReference>
<proteinExistence type="predicted"/>
<evidence type="ECO:0000256" key="1">
    <source>
        <dbReference type="ARBA" id="ARBA00023015"/>
    </source>
</evidence>
<dbReference type="PANTHER" id="PTHR30146:SF109">
    <property type="entry name" value="HTH-TYPE TRANSCRIPTIONAL REGULATOR GALS"/>
    <property type="match status" value="1"/>
</dbReference>
<dbReference type="PANTHER" id="PTHR30146">
    <property type="entry name" value="LACI-RELATED TRANSCRIPTIONAL REPRESSOR"/>
    <property type="match status" value="1"/>
</dbReference>
<reference evidence="5 6" key="1">
    <citation type="submission" date="2024-10" db="EMBL/GenBank/DDBJ databases">
        <title>The Natural Products Discovery Center: Release of the First 8490 Sequenced Strains for Exploring Actinobacteria Biosynthetic Diversity.</title>
        <authorList>
            <person name="Kalkreuter E."/>
            <person name="Kautsar S.A."/>
            <person name="Yang D."/>
            <person name="Bader C.D."/>
            <person name="Teijaro C.N."/>
            <person name="Fluegel L."/>
            <person name="Davis C.M."/>
            <person name="Simpson J.R."/>
            <person name="Lauterbach L."/>
            <person name="Steele A.D."/>
            <person name="Gui C."/>
            <person name="Meng S."/>
            <person name="Li G."/>
            <person name="Viehrig K."/>
            <person name="Ye F."/>
            <person name="Su P."/>
            <person name="Kiefer A.F."/>
            <person name="Nichols A."/>
            <person name="Cepeda A.J."/>
            <person name="Yan W."/>
            <person name="Fan B."/>
            <person name="Jiang Y."/>
            <person name="Adhikari A."/>
            <person name="Zheng C.-J."/>
            <person name="Schuster L."/>
            <person name="Cowan T.M."/>
            <person name="Smanski M.J."/>
            <person name="Chevrette M.G."/>
            <person name="De Carvalho L.P.S."/>
            <person name="Shen B."/>
        </authorList>
    </citation>
    <scope>NUCLEOTIDE SEQUENCE [LARGE SCALE GENOMIC DNA]</scope>
    <source>
        <strain evidence="5 6">NPDC019481</strain>
    </source>
</reference>
<dbReference type="InterPro" id="IPR028082">
    <property type="entry name" value="Peripla_BP_I"/>
</dbReference>
<evidence type="ECO:0000256" key="2">
    <source>
        <dbReference type="ARBA" id="ARBA00023125"/>
    </source>
</evidence>
<dbReference type="EMBL" id="JBIRYI010000004">
    <property type="protein sequence ID" value="MFI2486918.1"/>
    <property type="molecule type" value="Genomic_DNA"/>
</dbReference>
<evidence type="ECO:0000313" key="5">
    <source>
        <dbReference type="EMBL" id="MFI2486918.1"/>
    </source>
</evidence>
<dbReference type="Pfam" id="PF00356">
    <property type="entry name" value="LacI"/>
    <property type="match status" value="1"/>
</dbReference>